<feature type="compositionally biased region" description="Polar residues" evidence="1">
    <location>
        <begin position="35"/>
        <end position="44"/>
    </location>
</feature>
<feature type="compositionally biased region" description="Pro residues" evidence="1">
    <location>
        <begin position="50"/>
        <end position="61"/>
    </location>
</feature>
<name>A0AAX4JU52_9TREE</name>
<feature type="compositionally biased region" description="Low complexity" evidence="1">
    <location>
        <begin position="180"/>
        <end position="194"/>
    </location>
</feature>
<evidence type="ECO:0000313" key="3">
    <source>
        <dbReference type="Proteomes" id="UP001355207"/>
    </source>
</evidence>
<protein>
    <recommendedName>
        <fullName evidence="4">Peroxin-19</fullName>
    </recommendedName>
</protein>
<dbReference type="InterPro" id="IPR006708">
    <property type="entry name" value="Pex19"/>
</dbReference>
<dbReference type="GO" id="GO:0005778">
    <property type="term" value="C:peroxisomal membrane"/>
    <property type="evidence" value="ECO:0007669"/>
    <property type="project" value="TreeGrafter"/>
</dbReference>
<feature type="region of interest" description="Disordered" evidence="1">
    <location>
        <begin position="150"/>
        <end position="259"/>
    </location>
</feature>
<evidence type="ECO:0008006" key="4">
    <source>
        <dbReference type="Google" id="ProtNLM"/>
    </source>
</evidence>
<dbReference type="PANTHER" id="PTHR12774:SF2">
    <property type="entry name" value="PEROXISOMAL BIOGENESIS FACTOR 19"/>
    <property type="match status" value="1"/>
</dbReference>
<feature type="compositionally biased region" description="Polar residues" evidence="1">
    <location>
        <begin position="111"/>
        <end position="126"/>
    </location>
</feature>
<dbReference type="Pfam" id="PF04614">
    <property type="entry name" value="Pex19"/>
    <property type="match status" value="1"/>
</dbReference>
<dbReference type="InterPro" id="IPR038322">
    <property type="entry name" value="Pex19_C_sf"/>
</dbReference>
<feature type="compositionally biased region" description="Low complexity" evidence="1">
    <location>
        <begin position="224"/>
        <end position="237"/>
    </location>
</feature>
<evidence type="ECO:0000256" key="1">
    <source>
        <dbReference type="SAM" id="MobiDB-lite"/>
    </source>
</evidence>
<gene>
    <name evidence="2" type="ORF">L201_003644</name>
</gene>
<accession>A0AAX4JU52</accession>
<evidence type="ECO:0000313" key="2">
    <source>
        <dbReference type="EMBL" id="WWC88731.1"/>
    </source>
</evidence>
<dbReference type="Gene3D" id="1.20.120.900">
    <property type="entry name" value="Pex19, mPTS binding domain"/>
    <property type="match status" value="1"/>
</dbReference>
<feature type="compositionally biased region" description="Polar residues" evidence="1">
    <location>
        <begin position="158"/>
        <end position="167"/>
    </location>
</feature>
<reference evidence="2 3" key="1">
    <citation type="submission" date="2024-01" db="EMBL/GenBank/DDBJ databases">
        <title>Comparative genomics of Cryptococcus and Kwoniella reveals pathogenesis evolution and contrasting modes of karyotype evolution via chromosome fusion or intercentromeric recombination.</title>
        <authorList>
            <person name="Coelho M.A."/>
            <person name="David-Palma M."/>
            <person name="Shea T."/>
            <person name="Bowers K."/>
            <person name="McGinley-Smith S."/>
            <person name="Mohammad A.W."/>
            <person name="Gnirke A."/>
            <person name="Yurkov A.M."/>
            <person name="Nowrousian M."/>
            <person name="Sun S."/>
            <person name="Cuomo C.A."/>
            <person name="Heitman J."/>
        </authorList>
    </citation>
    <scope>NUCLEOTIDE SEQUENCE [LARGE SCALE GENOMIC DNA]</scope>
    <source>
        <strain evidence="2 3">CBS 6074</strain>
    </source>
</reference>
<feature type="region of interest" description="Disordered" evidence="1">
    <location>
        <begin position="1"/>
        <end position="135"/>
    </location>
</feature>
<dbReference type="GO" id="GO:0033328">
    <property type="term" value="F:peroxisome membrane targeting sequence binding"/>
    <property type="evidence" value="ECO:0007669"/>
    <property type="project" value="TreeGrafter"/>
</dbReference>
<dbReference type="AlphaFoldDB" id="A0AAX4JU52"/>
<feature type="compositionally biased region" description="Low complexity" evidence="1">
    <location>
        <begin position="62"/>
        <end position="73"/>
    </location>
</feature>
<dbReference type="GeneID" id="91094314"/>
<dbReference type="PANTHER" id="PTHR12774">
    <property type="entry name" value="PEROXISOMAL BIOGENESIS FACTOR 19"/>
    <property type="match status" value="1"/>
</dbReference>
<dbReference type="Proteomes" id="UP001355207">
    <property type="component" value="Chromosome 4"/>
</dbReference>
<dbReference type="GO" id="GO:0045046">
    <property type="term" value="P:protein import into peroxisome membrane"/>
    <property type="evidence" value="ECO:0007669"/>
    <property type="project" value="TreeGrafter"/>
</dbReference>
<dbReference type="EMBL" id="CP144101">
    <property type="protein sequence ID" value="WWC88731.1"/>
    <property type="molecule type" value="Genomic_DNA"/>
</dbReference>
<keyword evidence="3" id="KW-1185">Reference proteome</keyword>
<feature type="compositionally biased region" description="Polar residues" evidence="1">
    <location>
        <begin position="205"/>
        <end position="223"/>
    </location>
</feature>
<dbReference type="RefSeq" id="XP_066075494.1">
    <property type="nucleotide sequence ID" value="XM_066219397.1"/>
</dbReference>
<feature type="compositionally biased region" description="Acidic residues" evidence="1">
    <location>
        <begin position="18"/>
        <end position="32"/>
    </location>
</feature>
<sequence>MPPPEQAESSNPYRNPTVEEDSDDEDLDDLDDVLQSFNSNNKPSGASAPPHQPILSPPPTTAPSSSSNQNLQSGNVDDDDEFEASLMEGMDALLKQLAGDHPPGPMLDAPSGSNFNNSLPKSTESGGLSKEAEEEAWQKALEMVLSGEGLKAMGLDDSTLSTQTNGNSRSPLGNPPPIPSNSSAPGSSSSNSKPSYEETLAKTLESLNQAGTKPSSGSNNVQQPDLSSLLASLGGDPDLLKDLNLGGGGGGGEDEDDGDLANVLEGMMKQLMTKEVLEEPMTELASKYPPYLSSPPSGISNEDLSKYQKQNQIVQKIVTIFRKSNYSDEKDGKEISELVSQMQDLGGPPKEILGDLPEGFDLGALGSLGNEDGCTMM</sequence>
<organism evidence="2 3">
    <name type="scientific">Kwoniella dendrophila CBS 6074</name>
    <dbReference type="NCBI Taxonomy" id="1295534"/>
    <lineage>
        <taxon>Eukaryota</taxon>
        <taxon>Fungi</taxon>
        <taxon>Dikarya</taxon>
        <taxon>Basidiomycota</taxon>
        <taxon>Agaricomycotina</taxon>
        <taxon>Tremellomycetes</taxon>
        <taxon>Tremellales</taxon>
        <taxon>Cryptococcaceae</taxon>
        <taxon>Kwoniella</taxon>
    </lineage>
</organism>
<proteinExistence type="predicted"/>